<evidence type="ECO:0000256" key="12">
    <source>
        <dbReference type="ARBA" id="ARBA00023004"/>
    </source>
</evidence>
<evidence type="ECO:0000256" key="11">
    <source>
        <dbReference type="ARBA" id="ARBA00023002"/>
    </source>
</evidence>
<dbReference type="Proteomes" id="UP000245998">
    <property type="component" value="Unassembled WGS sequence"/>
</dbReference>
<keyword evidence="5" id="KW-0028">Amino-acid biosynthesis</keyword>
<keyword evidence="14" id="KW-0314">Glutamate biosynthesis</keyword>
<dbReference type="Gene3D" id="3.20.20.70">
    <property type="entry name" value="Aldolase class I"/>
    <property type="match status" value="2"/>
</dbReference>
<evidence type="ECO:0000256" key="13">
    <source>
        <dbReference type="ARBA" id="ARBA00023014"/>
    </source>
</evidence>
<organism evidence="18 19">
    <name type="scientific">Pueribacillus theae</name>
    <dbReference type="NCBI Taxonomy" id="2171751"/>
    <lineage>
        <taxon>Bacteria</taxon>
        <taxon>Bacillati</taxon>
        <taxon>Bacillota</taxon>
        <taxon>Bacilli</taxon>
        <taxon>Bacillales</taxon>
        <taxon>Bacillaceae</taxon>
        <taxon>Pueribacillus</taxon>
    </lineage>
</organism>
<dbReference type="CDD" id="cd00713">
    <property type="entry name" value="GltS"/>
    <property type="match status" value="1"/>
</dbReference>
<comment type="similarity">
    <text evidence="4">Belongs to the glutamate synthase family.</text>
</comment>
<dbReference type="Pfam" id="PF04898">
    <property type="entry name" value="Glu_syn_central"/>
    <property type="match status" value="1"/>
</dbReference>
<dbReference type="Gene3D" id="2.160.20.60">
    <property type="entry name" value="Glutamate synthase, alpha subunit, C-terminal domain"/>
    <property type="match status" value="1"/>
</dbReference>
<dbReference type="FunFam" id="3.20.20.70:FF:000061">
    <property type="entry name" value="Glutamate synthase large subunit"/>
    <property type="match status" value="1"/>
</dbReference>
<dbReference type="NCBIfam" id="NF008730">
    <property type="entry name" value="PRK11750.1"/>
    <property type="match status" value="1"/>
</dbReference>
<proteinExistence type="inferred from homology"/>
<feature type="domain" description="Glutamine amidotransferase type-2" evidence="17">
    <location>
        <begin position="22"/>
        <end position="421"/>
    </location>
</feature>
<dbReference type="InterPro" id="IPR036485">
    <property type="entry name" value="Glu_synth_asu_C_sf"/>
</dbReference>
<dbReference type="InterPro" id="IPR013785">
    <property type="entry name" value="Aldolase_TIM"/>
</dbReference>
<dbReference type="InterPro" id="IPR002932">
    <property type="entry name" value="Glu_synthdom"/>
</dbReference>
<evidence type="ECO:0000256" key="9">
    <source>
        <dbReference type="ARBA" id="ARBA00022827"/>
    </source>
</evidence>
<keyword evidence="8" id="KW-0479">Metal-binding</keyword>
<dbReference type="PROSITE" id="PS51278">
    <property type="entry name" value="GATASE_TYPE_2"/>
    <property type="match status" value="1"/>
</dbReference>
<dbReference type="CDD" id="cd02808">
    <property type="entry name" value="GltS_FMN"/>
    <property type="match status" value="1"/>
</dbReference>
<evidence type="ECO:0000256" key="10">
    <source>
        <dbReference type="ARBA" id="ARBA00022962"/>
    </source>
</evidence>
<evidence type="ECO:0000259" key="17">
    <source>
        <dbReference type="PROSITE" id="PS51278"/>
    </source>
</evidence>
<dbReference type="InterPro" id="IPR029055">
    <property type="entry name" value="Ntn_hydrolases_N"/>
</dbReference>
<dbReference type="SUPFAM" id="SSF69336">
    <property type="entry name" value="Alpha subunit of glutamate synthase, C-terminal domain"/>
    <property type="match status" value="1"/>
</dbReference>
<dbReference type="GO" id="GO:0006537">
    <property type="term" value="P:glutamate biosynthetic process"/>
    <property type="evidence" value="ECO:0007669"/>
    <property type="project" value="UniProtKB-KW"/>
</dbReference>
<dbReference type="Gene3D" id="3.60.20.10">
    <property type="entry name" value="Glutamine Phosphoribosylpyrophosphate, subunit 1, domain 1"/>
    <property type="match status" value="1"/>
</dbReference>
<dbReference type="PANTHER" id="PTHR11938:SF133">
    <property type="entry name" value="GLUTAMATE SYNTHASE (NADH)"/>
    <property type="match status" value="1"/>
</dbReference>
<dbReference type="FunFam" id="3.20.20.70:FF:000031">
    <property type="entry name" value="Glutamate synthase 1 [NADH]"/>
    <property type="match status" value="1"/>
</dbReference>
<evidence type="ECO:0000256" key="7">
    <source>
        <dbReference type="ARBA" id="ARBA00022643"/>
    </source>
</evidence>
<dbReference type="RefSeq" id="WP_116553106.1">
    <property type="nucleotide sequence ID" value="NZ_QCZG01000002.1"/>
</dbReference>
<comment type="cofactor">
    <cofactor evidence="1">
        <name>FMN</name>
        <dbReference type="ChEBI" id="CHEBI:58210"/>
    </cofactor>
</comment>
<protein>
    <submittedName>
        <fullName evidence="18">Glutamate synthase large subunit</fullName>
    </submittedName>
</protein>
<comment type="cofactor">
    <cofactor evidence="3">
        <name>FAD</name>
        <dbReference type="ChEBI" id="CHEBI:57692"/>
    </cofactor>
</comment>
<dbReference type="FunFam" id="2.160.20.60:FF:000001">
    <property type="entry name" value="Glutamate synthase, large subunit"/>
    <property type="match status" value="1"/>
</dbReference>
<dbReference type="EMBL" id="QCZG01000002">
    <property type="protein sequence ID" value="PWA13145.1"/>
    <property type="molecule type" value="Genomic_DNA"/>
</dbReference>
<dbReference type="OrthoDB" id="9758182at2"/>
<keyword evidence="12" id="KW-0408">Iron</keyword>
<keyword evidence="7" id="KW-0288">FMN</keyword>
<keyword evidence="11" id="KW-0560">Oxidoreductase</keyword>
<gene>
    <name evidence="18" type="ORF">DCC39_01430</name>
</gene>
<dbReference type="GO" id="GO:0019676">
    <property type="term" value="P:ammonia assimilation cycle"/>
    <property type="evidence" value="ECO:0007669"/>
    <property type="project" value="TreeGrafter"/>
</dbReference>
<dbReference type="GO" id="GO:0046872">
    <property type="term" value="F:metal ion binding"/>
    <property type="evidence" value="ECO:0007669"/>
    <property type="project" value="UniProtKB-KW"/>
</dbReference>
<dbReference type="PANTHER" id="PTHR11938">
    <property type="entry name" value="FAD NADPH DEHYDROGENASE/OXIDOREDUCTASE"/>
    <property type="match status" value="1"/>
</dbReference>
<dbReference type="InterPro" id="IPR002489">
    <property type="entry name" value="Glu_synth_asu_C"/>
</dbReference>
<dbReference type="InterPro" id="IPR017932">
    <property type="entry name" value="GATase_2_dom"/>
</dbReference>
<evidence type="ECO:0000313" key="18">
    <source>
        <dbReference type="EMBL" id="PWA13145.1"/>
    </source>
</evidence>
<dbReference type="InterPro" id="IPR006982">
    <property type="entry name" value="Glu_synth_centr_N"/>
</dbReference>
<evidence type="ECO:0000256" key="5">
    <source>
        <dbReference type="ARBA" id="ARBA00022605"/>
    </source>
</evidence>
<evidence type="ECO:0000313" key="19">
    <source>
        <dbReference type="Proteomes" id="UP000245998"/>
    </source>
</evidence>
<dbReference type="InterPro" id="IPR050711">
    <property type="entry name" value="ET-N_metabolism_enzyme"/>
</dbReference>
<dbReference type="SUPFAM" id="SSF51395">
    <property type="entry name" value="FMN-linked oxidoreductases"/>
    <property type="match status" value="1"/>
</dbReference>
<dbReference type="SUPFAM" id="SSF56235">
    <property type="entry name" value="N-terminal nucleophile aminohydrolases (Ntn hydrolases)"/>
    <property type="match status" value="1"/>
</dbReference>
<evidence type="ECO:0000256" key="15">
    <source>
        <dbReference type="ARBA" id="ARBA00023291"/>
    </source>
</evidence>
<accession>A0A2U1K7A6</accession>
<evidence type="ECO:0000256" key="6">
    <source>
        <dbReference type="ARBA" id="ARBA00022630"/>
    </source>
</evidence>
<evidence type="ECO:0000256" key="4">
    <source>
        <dbReference type="ARBA" id="ARBA00009716"/>
    </source>
</evidence>
<evidence type="ECO:0000256" key="14">
    <source>
        <dbReference type="ARBA" id="ARBA00023164"/>
    </source>
</evidence>
<keyword evidence="9" id="KW-0274">FAD</keyword>
<comment type="cofactor">
    <cofactor evidence="2">
        <name>[3Fe-4S] cluster</name>
        <dbReference type="ChEBI" id="CHEBI:21137"/>
    </cofactor>
</comment>
<dbReference type="CDD" id="cd00982">
    <property type="entry name" value="gltB_C"/>
    <property type="match status" value="1"/>
</dbReference>
<keyword evidence="6" id="KW-0285">Flavoprotein</keyword>
<dbReference type="Pfam" id="PF01645">
    <property type="entry name" value="Glu_synthase"/>
    <property type="match status" value="1"/>
</dbReference>
<comment type="pathway">
    <text evidence="16">Amino-acid biosynthesis.</text>
</comment>
<evidence type="ECO:0000256" key="16">
    <source>
        <dbReference type="ARBA" id="ARBA00029440"/>
    </source>
</evidence>
<dbReference type="Pfam" id="PF01493">
    <property type="entry name" value="GXGXG"/>
    <property type="match status" value="1"/>
</dbReference>
<evidence type="ECO:0000256" key="8">
    <source>
        <dbReference type="ARBA" id="ARBA00022723"/>
    </source>
</evidence>
<keyword evidence="15" id="KW-0003">3Fe-4S</keyword>
<dbReference type="GO" id="GO:0051538">
    <property type="term" value="F:3 iron, 4 sulfur cluster binding"/>
    <property type="evidence" value="ECO:0007669"/>
    <property type="project" value="UniProtKB-KW"/>
</dbReference>
<keyword evidence="10" id="KW-0315">Glutamine amidotransferase</keyword>
<dbReference type="GO" id="GO:0015930">
    <property type="term" value="F:glutamate synthase activity"/>
    <property type="evidence" value="ECO:0007669"/>
    <property type="project" value="InterPro"/>
</dbReference>
<evidence type="ECO:0000256" key="1">
    <source>
        <dbReference type="ARBA" id="ARBA00001917"/>
    </source>
</evidence>
<dbReference type="Pfam" id="PF00310">
    <property type="entry name" value="GATase_2"/>
    <property type="match status" value="1"/>
</dbReference>
<reference evidence="18 19" key="1">
    <citation type="submission" date="2018-04" db="EMBL/GenBank/DDBJ databases">
        <title>Camelliibacillus theae gen. nov., sp. nov., isolated from Pu'er tea.</title>
        <authorList>
            <person name="Niu L."/>
        </authorList>
    </citation>
    <scope>NUCLEOTIDE SEQUENCE [LARGE SCALE GENOMIC DNA]</scope>
    <source>
        <strain evidence="18 19">T8</strain>
    </source>
</reference>
<dbReference type="FunFam" id="3.60.20.10:FF:000001">
    <property type="entry name" value="Glutamate synthase, large subunit"/>
    <property type="match status" value="1"/>
</dbReference>
<name>A0A2U1K7A6_9BACI</name>
<evidence type="ECO:0000256" key="2">
    <source>
        <dbReference type="ARBA" id="ARBA00001927"/>
    </source>
</evidence>
<sequence length="1515" mass="168954">MQQMRTPKKQGLYDPQFEHDACGIAMLVNIKGKKTHTIVADALTALERMNHRGGRSEDQKIGDGAGVMTELPHELFKQEWKHRGKQLPQPGQYGVGMLFLPNEPHVRQLCEDIIVSAINEEKLQLFGWRTVPTNDSVLNTQFKETRPCIRQAFITSVVTSEEENQFERTLYQLRRRIEREIKQHLSTETAETFYVPSLSSRTIVYKGLLLPEQLKAFYSDLNHEGYKSAMALVHNRFSTNTFPIWRRAQPNRFSLHNGEINTINGNVNWMLAREGSFHSKLLPELDQLCPVIDPEGSDSAMFDNVLEFLVMSGWSLPHAMMMMIPEPWHNIDTMDKNKRAFYQYHSSLMEPWDGPAAMVYTDGHQVGACLDRNGLRPVRFVVTNDDFIYLSSEVGVVDVPEETIVRKDSLRPGQMLLVDIREGLLLLDNEIKKQIINAKPYQQWVQQYVTNLRDLKTDVPEQCANVETEASLENQEPLRRLQQIFGFTYEEWNKVLKPMAVEGHEPIRSMGYDAPLAVLSDRPQLLFNYFKQKFAQVTNPPIDAIREELVTSVEVLLGPEGNLLEPRPKEYKKIRLQSPILSKFEMKRLRLLNSTDWKTTTVPIVYPQQGMESEMENVLHALLQTVDQEVEQGCNILILSDMGVHQQVAAIPSLLAVSAVHHHLIRTGRRSKVSLIVESGEPREVHHFAALLGYGANAVYPYLVYASLPALVREEGTELSIEELYRNYVISVNKGILKVMSKMGISTLQSYIGSKIFEAVGISAEVIEQFFPGTSSQIGGLSLEDIARESLSRHMKAYTANSESLDSGSDLQWRHDGEAHLYRPETIHTLQQACRTNDYGLYKKYSQMLQDEMDTQITLRGLLKLNPSDAPISIEEVESIQSIVRRFKTGAMSYGSISQEAHEAIAIAMNRIGAKSNSGEGGEDPERFTPMPNGDSKCSAIKQIASGRFGVTSHYLVNSDEIQIKMAQGAKPGEGGQLAGHKVTPSVARTRGSTPGIELISPPPHHDIYSIEDLAQLIYDLKNANPQARINVKLVAEAGVGTIAAGVAKAKADVILISGFDGGTGAAPRTSIKHAGMPWELGLAEAHQALMLNGLRNRVRLETDGKLMNGRDVVIAALLGAEEYGFSTLPLVTLGCVMMRVCHLDTCPVGIATQNPELRKKMMGKPEHIVNLMFFIAREIREYMAQLGFRTMDEMIGRTDMLTVSDNANWKTQKLDMAALLHQVKGPRVFGQEQDHELDQTLDYRELLQIGRKAWENQEQVYGDLPICNMDRAVGTLLGSEITRHCGIEGLPHHSINIRFQGSAGQSFGAFIPNGMTLMLEGDANDAVGKGLSGGKIAIYPAARAKYAAESNTIIGNAAFYGATSGEAFIRGKAGERFCVRNSGATVVVEGIGDHGCEYMTGGTAIILGEVGKNFAAGMSGGIAYILETPSGSLRDRCNHELVLIEALQEQDEAEKNYVKMLIEQHLQYTGSKVAERLLEQWEQGAIAQFVRVIPKEYKRLLQSTNHFKPLLFSS</sequence>
<evidence type="ECO:0000256" key="3">
    <source>
        <dbReference type="ARBA" id="ARBA00001974"/>
    </source>
</evidence>
<comment type="caution">
    <text evidence="18">The sequence shown here is derived from an EMBL/GenBank/DDBJ whole genome shotgun (WGS) entry which is preliminary data.</text>
</comment>
<keyword evidence="19" id="KW-1185">Reference proteome</keyword>
<keyword evidence="13" id="KW-0411">Iron-sulfur</keyword>